<reference evidence="8 9" key="1">
    <citation type="journal article" date="2018" name="Mol. Ecol.">
        <title>The obligate alkalophilic soda-lake fungus Sodiomyces alkalinus has shifted to a protein diet.</title>
        <authorList>
            <person name="Grum-Grzhimaylo A.A."/>
            <person name="Falkoski D.L."/>
            <person name="van den Heuvel J."/>
            <person name="Valero-Jimenez C.A."/>
            <person name="Min B."/>
            <person name="Choi I.G."/>
            <person name="Lipzen A."/>
            <person name="Daum C.G."/>
            <person name="Aanen D.K."/>
            <person name="Tsang A."/>
            <person name="Henrissat B."/>
            <person name="Bilanenko E.N."/>
            <person name="de Vries R.P."/>
            <person name="van Kan J.A.L."/>
            <person name="Grigoriev I.V."/>
            <person name="Debets A.J.M."/>
        </authorList>
    </citation>
    <scope>NUCLEOTIDE SEQUENCE [LARGE SCALE GENOMIC DNA]</scope>
    <source>
        <strain evidence="8 9">F11</strain>
    </source>
</reference>
<evidence type="ECO:0000256" key="6">
    <source>
        <dbReference type="SAM" id="MobiDB-lite"/>
    </source>
</evidence>
<feature type="compositionally biased region" description="Low complexity" evidence="6">
    <location>
        <begin position="118"/>
        <end position="127"/>
    </location>
</feature>
<dbReference type="STRING" id="1314773.A0A3N2PNF5"/>
<evidence type="ECO:0000256" key="5">
    <source>
        <dbReference type="ARBA" id="ARBA00023242"/>
    </source>
</evidence>
<feature type="compositionally biased region" description="Polar residues" evidence="6">
    <location>
        <begin position="223"/>
        <end position="244"/>
    </location>
</feature>
<organism evidence="8 9">
    <name type="scientific">Sodiomyces alkalinus (strain CBS 110278 / VKM F-3762 / F11)</name>
    <name type="common">Alkaliphilic filamentous fungus</name>
    <dbReference type="NCBI Taxonomy" id="1314773"/>
    <lineage>
        <taxon>Eukaryota</taxon>
        <taxon>Fungi</taxon>
        <taxon>Dikarya</taxon>
        <taxon>Ascomycota</taxon>
        <taxon>Pezizomycotina</taxon>
        <taxon>Sordariomycetes</taxon>
        <taxon>Hypocreomycetidae</taxon>
        <taxon>Glomerellales</taxon>
        <taxon>Plectosphaerellaceae</taxon>
        <taxon>Sodiomyces</taxon>
    </lineage>
</organism>
<dbReference type="Gene3D" id="1.20.5.170">
    <property type="match status" value="1"/>
</dbReference>
<evidence type="ECO:0000313" key="9">
    <source>
        <dbReference type="Proteomes" id="UP000272025"/>
    </source>
</evidence>
<dbReference type="PANTHER" id="PTHR13044">
    <property type="entry name" value="ACTIVATING TRANSCRIPTION FACTOR ATF 4/5"/>
    <property type="match status" value="1"/>
</dbReference>
<gene>
    <name evidence="8" type="ORF">SODALDRAFT_56433</name>
</gene>
<feature type="compositionally biased region" description="Pro residues" evidence="6">
    <location>
        <begin position="586"/>
        <end position="601"/>
    </location>
</feature>
<evidence type="ECO:0000256" key="3">
    <source>
        <dbReference type="ARBA" id="ARBA00023125"/>
    </source>
</evidence>
<proteinExistence type="predicted"/>
<name>A0A3N2PNF5_SODAK</name>
<keyword evidence="9" id="KW-1185">Reference proteome</keyword>
<dbReference type="EMBL" id="ML119060">
    <property type="protein sequence ID" value="ROT36023.1"/>
    <property type="molecule type" value="Genomic_DNA"/>
</dbReference>
<evidence type="ECO:0000259" key="7">
    <source>
        <dbReference type="PROSITE" id="PS50217"/>
    </source>
</evidence>
<dbReference type="PROSITE" id="PS00036">
    <property type="entry name" value="BZIP_BASIC"/>
    <property type="match status" value="1"/>
</dbReference>
<dbReference type="InterPro" id="IPR046347">
    <property type="entry name" value="bZIP_sf"/>
</dbReference>
<dbReference type="PANTHER" id="PTHR13044:SF14">
    <property type="entry name" value="CRYPTOCEPHAL, ISOFORM A"/>
    <property type="match status" value="1"/>
</dbReference>
<dbReference type="PROSITE" id="PS50217">
    <property type="entry name" value="BZIP"/>
    <property type="match status" value="1"/>
</dbReference>
<keyword evidence="2" id="KW-0805">Transcription regulation</keyword>
<feature type="compositionally biased region" description="Polar residues" evidence="6">
    <location>
        <begin position="43"/>
        <end position="70"/>
    </location>
</feature>
<keyword evidence="5" id="KW-0539">Nucleus</keyword>
<feature type="compositionally biased region" description="Polar residues" evidence="6">
    <location>
        <begin position="284"/>
        <end position="293"/>
    </location>
</feature>
<dbReference type="InterPro" id="IPR004827">
    <property type="entry name" value="bZIP"/>
</dbReference>
<keyword evidence="3" id="KW-0238">DNA-binding</keyword>
<feature type="region of interest" description="Disordered" evidence="6">
    <location>
        <begin position="421"/>
        <end position="601"/>
    </location>
</feature>
<dbReference type="GO" id="GO:0000977">
    <property type="term" value="F:RNA polymerase II transcription regulatory region sequence-specific DNA binding"/>
    <property type="evidence" value="ECO:0007669"/>
    <property type="project" value="TreeGrafter"/>
</dbReference>
<comment type="subcellular location">
    <subcellularLocation>
        <location evidence="1">Nucleus</location>
    </subcellularLocation>
</comment>
<feature type="region of interest" description="Disordered" evidence="6">
    <location>
        <begin position="1"/>
        <end position="314"/>
    </location>
</feature>
<evidence type="ECO:0000313" key="8">
    <source>
        <dbReference type="EMBL" id="ROT36023.1"/>
    </source>
</evidence>
<sequence length="601" mass="62881">MSQRGRAPHSTTRLSPQSPRAPAAAAAAAASTDQASVARDDTGNTASQDQGPSPGQSIGDQPRPVSSRSRSLGIHGLINPPEMSASERRHVPDASSTPGGGYTRRGTSTASSLRPVFPGQSPGGQQPPDSPATHSTGTPRGHNPAENYSPVGAYHLPALNNPRRILSPKPPRPSSGLPRSDMNATGNQPPRLQPAAPATKRPLPADLGGQSESPPGTGLPFSGPQSSFGRPPNAITTPPRSLSQPIIGHMPPFGPGGPSFPGTPQPRDILAGAQGIPGNAASPAPSQDRSFSSAALPGSGPPGKFGRGMGTPTELYRSLSLGVGVETSDGQTILRMQPGHDGETLEIPVDRRLASKAADQKRHKNAIASQQHRQRKKEKEQTMEVQNRELEAEKRELQAELHEMTRQRDYYRAERDRLQDLVLQTPLREQAAGPPSPASYPGSFRVERGTPVQGAAPQASSESSGERPTRRRRTGGAPQFTTPNYGTPTPTAAPANLPPIARQAYEGGQPASHPAQSEDRLPPLRTMEGQRQLGPPGADAPFASRPGGPPMYTNYARVETGWASQPPAPGHPHPGQPAPGGYGGPQGPPPPSGPSRPSGPR</sequence>
<feature type="compositionally biased region" description="Polar residues" evidence="6">
    <location>
        <begin position="1"/>
        <end position="18"/>
    </location>
</feature>
<dbReference type="RefSeq" id="XP_028463829.1">
    <property type="nucleotide sequence ID" value="XM_028615482.1"/>
</dbReference>
<accession>A0A3N2PNF5</accession>
<keyword evidence="4" id="KW-0804">Transcription</keyword>
<dbReference type="OrthoDB" id="2247093at2759"/>
<dbReference type="GO" id="GO:0001228">
    <property type="term" value="F:DNA-binding transcription activator activity, RNA polymerase II-specific"/>
    <property type="evidence" value="ECO:0007669"/>
    <property type="project" value="TreeGrafter"/>
</dbReference>
<feature type="compositionally biased region" description="Low complexity" evidence="6">
    <location>
        <begin position="481"/>
        <end position="501"/>
    </location>
</feature>
<dbReference type="AlphaFoldDB" id="A0A3N2PNF5"/>
<evidence type="ECO:0000256" key="4">
    <source>
        <dbReference type="ARBA" id="ARBA00023163"/>
    </source>
</evidence>
<evidence type="ECO:0000256" key="1">
    <source>
        <dbReference type="ARBA" id="ARBA00004123"/>
    </source>
</evidence>
<evidence type="ECO:0000256" key="2">
    <source>
        <dbReference type="ARBA" id="ARBA00023015"/>
    </source>
</evidence>
<dbReference type="SUPFAM" id="SSF57959">
    <property type="entry name" value="Leucine zipper domain"/>
    <property type="match status" value="1"/>
</dbReference>
<feature type="compositionally biased region" description="Low complexity" evidence="6">
    <location>
        <begin position="21"/>
        <end position="30"/>
    </location>
</feature>
<dbReference type="Proteomes" id="UP000272025">
    <property type="component" value="Unassembled WGS sequence"/>
</dbReference>
<feature type="compositionally biased region" description="Pro residues" evidence="6">
    <location>
        <begin position="566"/>
        <end position="577"/>
    </location>
</feature>
<protein>
    <recommendedName>
        <fullName evidence="7">BZIP domain-containing protein</fullName>
    </recommendedName>
</protein>
<dbReference type="CDD" id="cd14686">
    <property type="entry name" value="bZIP"/>
    <property type="match status" value="1"/>
</dbReference>
<feature type="domain" description="BZIP" evidence="7">
    <location>
        <begin position="360"/>
        <end position="418"/>
    </location>
</feature>
<dbReference type="GO" id="GO:0005634">
    <property type="term" value="C:nucleus"/>
    <property type="evidence" value="ECO:0007669"/>
    <property type="project" value="UniProtKB-SubCell"/>
</dbReference>
<feature type="compositionally biased region" description="Basic and acidic residues" evidence="6">
    <location>
        <begin position="377"/>
        <end position="391"/>
    </location>
</feature>
<feature type="region of interest" description="Disordered" evidence="6">
    <location>
        <begin position="355"/>
        <end position="391"/>
    </location>
</feature>
<dbReference type="GeneID" id="39583959"/>